<dbReference type="EMBL" id="JAYDYW010000017">
    <property type="protein sequence ID" value="MEE1676080.1"/>
    <property type="molecule type" value="Genomic_DNA"/>
</dbReference>
<comment type="caution">
    <text evidence="2">The sequence shown here is derived from an EMBL/GenBank/DDBJ whole genome shotgun (WGS) entry which is preliminary data.</text>
</comment>
<dbReference type="InterPro" id="IPR001214">
    <property type="entry name" value="SET_dom"/>
</dbReference>
<evidence type="ECO:0000313" key="3">
    <source>
        <dbReference type="Proteomes" id="UP001310248"/>
    </source>
</evidence>
<feature type="domain" description="SET" evidence="1">
    <location>
        <begin position="11"/>
        <end position="114"/>
    </location>
</feature>
<dbReference type="RefSeq" id="WP_329776815.1">
    <property type="nucleotide sequence ID" value="NZ_JAYDYW010000017.1"/>
</dbReference>
<keyword evidence="2" id="KW-0808">Transferase</keyword>
<dbReference type="Gene3D" id="2.170.270.10">
    <property type="entry name" value="SET domain"/>
    <property type="match status" value="1"/>
</dbReference>
<dbReference type="GO" id="GO:0008168">
    <property type="term" value="F:methyltransferase activity"/>
    <property type="evidence" value="ECO:0007669"/>
    <property type="project" value="UniProtKB-KW"/>
</dbReference>
<keyword evidence="2" id="KW-0489">Methyltransferase</keyword>
<dbReference type="CDD" id="cd08161">
    <property type="entry name" value="SET"/>
    <property type="match status" value="1"/>
</dbReference>
<keyword evidence="3" id="KW-1185">Reference proteome</keyword>
<gene>
    <name evidence="2" type="ORF">SNR37_001407</name>
</gene>
<dbReference type="PROSITE" id="PS50280">
    <property type="entry name" value="SET"/>
    <property type="match status" value="1"/>
</dbReference>
<dbReference type="Proteomes" id="UP001310248">
    <property type="component" value="Unassembled WGS sequence"/>
</dbReference>
<proteinExistence type="predicted"/>
<accession>A0ABU7GA06</accession>
<name>A0ABU7GA06_9ALTE</name>
<evidence type="ECO:0000259" key="1">
    <source>
        <dbReference type="PROSITE" id="PS50280"/>
    </source>
</evidence>
<dbReference type="InterPro" id="IPR046341">
    <property type="entry name" value="SET_dom_sf"/>
</dbReference>
<organism evidence="2 3">
    <name type="scientific">Agarivorans aestuarii</name>
    <dbReference type="NCBI Taxonomy" id="1563703"/>
    <lineage>
        <taxon>Bacteria</taxon>
        <taxon>Pseudomonadati</taxon>
        <taxon>Pseudomonadota</taxon>
        <taxon>Gammaproteobacteria</taxon>
        <taxon>Alteromonadales</taxon>
        <taxon>Alteromonadaceae</taxon>
        <taxon>Agarivorans</taxon>
    </lineage>
</organism>
<dbReference type="SMART" id="SM00317">
    <property type="entry name" value="SET"/>
    <property type="match status" value="1"/>
</dbReference>
<evidence type="ECO:0000313" key="2">
    <source>
        <dbReference type="EMBL" id="MEE1676080.1"/>
    </source>
</evidence>
<protein>
    <submittedName>
        <fullName evidence="2">SET domain-containing protein</fullName>
        <ecNumber evidence="2">2.1.1.-</ecNumber>
    </submittedName>
</protein>
<dbReference type="GO" id="GO:0032259">
    <property type="term" value="P:methylation"/>
    <property type="evidence" value="ECO:0007669"/>
    <property type="project" value="UniProtKB-KW"/>
</dbReference>
<dbReference type="EC" id="2.1.1.-" evidence="2"/>
<dbReference type="SUPFAM" id="SSF82199">
    <property type="entry name" value="SET domain"/>
    <property type="match status" value="1"/>
</dbReference>
<sequence>MMQPSAYPIVDNLLFSEIRPSTIHGDGLFATNSINANSILGILDGQLVPWDEQFSTAFEWNAISESQLLIRPLRSKYSYINHSRTPNLQLEYHPLRVTALKDIKAGEELTLDYRKEPLPKTYQQGHGSGYL</sequence>
<reference evidence="3" key="1">
    <citation type="submission" date="2023-07" db="EMBL/GenBank/DDBJ databases">
        <title>Draft genome sequence of Agarivorans aestuarii strain ZMCS4, a CAZymes producing bacteria isolated from the marine brown algae Clodostephus spongiosus.</title>
        <authorList>
            <person name="Lorente B."/>
            <person name="Cabral C."/>
            <person name="Frias J."/>
            <person name="Faria J."/>
            <person name="Toubarro D."/>
        </authorList>
    </citation>
    <scope>NUCLEOTIDE SEQUENCE [LARGE SCALE GENOMIC DNA]</scope>
    <source>
        <strain evidence="3">ZMCS4</strain>
    </source>
</reference>
<dbReference type="Pfam" id="PF00856">
    <property type="entry name" value="SET"/>
    <property type="match status" value="1"/>
</dbReference>